<evidence type="ECO:0000313" key="2">
    <source>
        <dbReference type="EMBL" id="EPS26901.1"/>
    </source>
</evidence>
<proteinExistence type="predicted"/>
<keyword evidence="1" id="KW-1133">Transmembrane helix</keyword>
<keyword evidence="3" id="KW-1185">Reference proteome</keyword>
<dbReference type="AlphaFoldDB" id="S7ZDZ6"/>
<reference evidence="2 3" key="1">
    <citation type="journal article" date="2013" name="PLoS ONE">
        <title>Genomic and secretomic analyses reveal unique features of the lignocellulolytic enzyme system of Penicillium decumbens.</title>
        <authorList>
            <person name="Liu G."/>
            <person name="Zhang L."/>
            <person name="Wei X."/>
            <person name="Zou G."/>
            <person name="Qin Y."/>
            <person name="Ma L."/>
            <person name="Li J."/>
            <person name="Zheng H."/>
            <person name="Wang S."/>
            <person name="Wang C."/>
            <person name="Xun L."/>
            <person name="Zhao G.-P."/>
            <person name="Zhou Z."/>
            <person name="Qu Y."/>
        </authorList>
    </citation>
    <scope>NUCLEOTIDE SEQUENCE [LARGE SCALE GENOMIC DNA]</scope>
    <source>
        <strain evidence="3">114-2 / CGMCC 5302</strain>
    </source>
</reference>
<keyword evidence="1" id="KW-0812">Transmembrane</keyword>
<evidence type="ECO:0000313" key="3">
    <source>
        <dbReference type="Proteomes" id="UP000019376"/>
    </source>
</evidence>
<evidence type="ECO:0000256" key="1">
    <source>
        <dbReference type="SAM" id="Phobius"/>
    </source>
</evidence>
<dbReference type="EMBL" id="KB644409">
    <property type="protein sequence ID" value="EPS26901.1"/>
    <property type="molecule type" value="Genomic_DNA"/>
</dbReference>
<dbReference type="Proteomes" id="UP000019376">
    <property type="component" value="Unassembled WGS sequence"/>
</dbReference>
<name>S7ZDZ6_PENO1</name>
<dbReference type="HOGENOM" id="CLU_2655270_0_0_1"/>
<organism evidence="2 3">
    <name type="scientific">Penicillium oxalicum (strain 114-2 / CGMCC 5302)</name>
    <name type="common">Penicillium decumbens</name>
    <dbReference type="NCBI Taxonomy" id="933388"/>
    <lineage>
        <taxon>Eukaryota</taxon>
        <taxon>Fungi</taxon>
        <taxon>Dikarya</taxon>
        <taxon>Ascomycota</taxon>
        <taxon>Pezizomycotina</taxon>
        <taxon>Eurotiomycetes</taxon>
        <taxon>Eurotiomycetidae</taxon>
        <taxon>Eurotiales</taxon>
        <taxon>Aspergillaceae</taxon>
        <taxon>Penicillium</taxon>
    </lineage>
</organism>
<protein>
    <submittedName>
        <fullName evidence="2">Uncharacterized protein</fullName>
    </submittedName>
</protein>
<feature type="transmembrane region" description="Helical" evidence="1">
    <location>
        <begin position="12"/>
        <end position="36"/>
    </location>
</feature>
<gene>
    <name evidence="2" type="ORF">PDE_01841</name>
</gene>
<sequence>MAPVDAGWAARVMISTIYCILLDLTTNSLLTGWNYLNFWLNRPRKNIISWGSGFPIIFEGGAKIQWEQLMMLSGTG</sequence>
<keyword evidence="1" id="KW-0472">Membrane</keyword>
<accession>S7ZDZ6</accession>